<organism evidence="2 3">
    <name type="scientific">Streptococcus mitis</name>
    <dbReference type="NCBI Taxonomy" id="28037"/>
    <lineage>
        <taxon>Bacteria</taxon>
        <taxon>Bacillati</taxon>
        <taxon>Bacillota</taxon>
        <taxon>Bacilli</taxon>
        <taxon>Lactobacillales</taxon>
        <taxon>Streptococcaceae</taxon>
        <taxon>Streptococcus</taxon>
        <taxon>Streptococcus mitis group</taxon>
    </lineage>
</organism>
<proteinExistence type="predicted"/>
<sequence>MGGKMRLLPIRKISRQSKRLALFLTFCAGYVDAYTFILRGNTLVAGQTGNVVFLSVELIQNNVSSVELIQNNVSDVRDKVLTLLAFMMGVFLLTIYKEKLRIVKKPILSLLPLAILSIIIGFVPQTVDNIYLVPPLAFCMGLVTTAFGEVSGIAYNNAFMTGNIKRTMLAFGDYFRTKHTPFLREGFIFVSLLSSFVLGVVFSAYLTIFYHEKTILGVPIMMSIFYLSMLFASWQKKVKEKA</sequence>
<accession>A0AAX0N8P3</accession>
<feature type="transmembrane region" description="Helical" evidence="1">
    <location>
        <begin position="80"/>
        <end position="96"/>
    </location>
</feature>
<feature type="transmembrane region" description="Helical" evidence="1">
    <location>
        <begin position="108"/>
        <end position="127"/>
    </location>
</feature>
<dbReference type="PANTHER" id="PTHR37314">
    <property type="entry name" value="SLR0142 PROTEIN"/>
    <property type="match status" value="1"/>
</dbReference>
<dbReference type="Proteomes" id="UP000193441">
    <property type="component" value="Unassembled WGS sequence"/>
</dbReference>
<evidence type="ECO:0000256" key="1">
    <source>
        <dbReference type="SAM" id="Phobius"/>
    </source>
</evidence>
<dbReference type="PANTHER" id="PTHR37314:SF4">
    <property type="entry name" value="UPF0700 TRANSMEMBRANE PROTEIN YOAK"/>
    <property type="match status" value="1"/>
</dbReference>
<comment type="caution">
    <text evidence="2">The sequence shown here is derived from an EMBL/GenBank/DDBJ whole genome shotgun (WGS) entry which is preliminary data.</text>
</comment>
<reference evidence="2 3" key="1">
    <citation type="journal article" date="2016" name="Eur. J. Clin. Microbiol. Infect. Dis.">
        <title>Whole genome sequencing as a tool for phylogenetic analysis of clinical strains of Mitis group streptococci.</title>
        <authorList>
            <person name="Rasmussen L.H."/>
            <person name="Dargis R."/>
            <person name="Hojholt K."/>
            <person name="Christensen J.J."/>
            <person name="Skovgaard O."/>
            <person name="Justesen U.S."/>
            <person name="Rosenvinge F.S."/>
            <person name="Moser C."/>
            <person name="Lukjancenko O."/>
            <person name="Rasmussen S."/>
            <person name="Nielsen X.C."/>
        </authorList>
    </citation>
    <scope>NUCLEOTIDE SEQUENCE [LARGE SCALE GENOMIC DNA]</scope>
    <source>
        <strain evidence="2 3">RH_50738_11</strain>
    </source>
</reference>
<keyword evidence="1" id="KW-0812">Transmembrane</keyword>
<name>A0AAX0N8P3_STRMT</name>
<feature type="transmembrane region" description="Helical" evidence="1">
    <location>
        <begin position="214"/>
        <end position="234"/>
    </location>
</feature>
<evidence type="ECO:0000313" key="2">
    <source>
        <dbReference type="EMBL" id="ORO88521.1"/>
    </source>
</evidence>
<dbReference type="RefSeq" id="WP_084926438.1">
    <property type="nucleotide sequence ID" value="NZ_NCVE01000028.1"/>
</dbReference>
<protein>
    <recommendedName>
        <fullName evidence="4">DUF1275 domain-containing protein</fullName>
    </recommendedName>
</protein>
<dbReference type="AlphaFoldDB" id="A0AAX0N8P3"/>
<feature type="transmembrane region" description="Helical" evidence="1">
    <location>
        <begin position="186"/>
        <end position="208"/>
    </location>
</feature>
<dbReference type="EMBL" id="NCVE01000028">
    <property type="protein sequence ID" value="ORO88521.1"/>
    <property type="molecule type" value="Genomic_DNA"/>
</dbReference>
<keyword evidence="1" id="KW-1133">Transmembrane helix</keyword>
<feature type="transmembrane region" description="Helical" evidence="1">
    <location>
        <begin position="133"/>
        <end position="155"/>
    </location>
</feature>
<dbReference type="InterPro" id="IPR010699">
    <property type="entry name" value="DUF1275"/>
</dbReference>
<evidence type="ECO:0000313" key="3">
    <source>
        <dbReference type="Proteomes" id="UP000193441"/>
    </source>
</evidence>
<keyword evidence="1" id="KW-0472">Membrane</keyword>
<gene>
    <name evidence="2" type="ORF">B7701_07580</name>
</gene>
<dbReference type="Pfam" id="PF06912">
    <property type="entry name" value="DUF1275"/>
    <property type="match status" value="1"/>
</dbReference>
<evidence type="ECO:0008006" key="4">
    <source>
        <dbReference type="Google" id="ProtNLM"/>
    </source>
</evidence>